<comment type="caution">
    <text evidence="1">The sequence shown here is derived from an EMBL/GenBank/DDBJ whole genome shotgun (WGS) entry which is preliminary data.</text>
</comment>
<protein>
    <submittedName>
        <fullName evidence="1">Uncharacterized protein</fullName>
    </submittedName>
</protein>
<sequence length="346" mass="39037">MSATSRNPGNWHWTSKDCRPWTKSYFSKELIVSAKKNGVSASITKLTECTGDVDVSMRKGKIITIFDLKIVLEFNGKLANGADVSGTITIPEVAYDTDEYVFEIEVFSETKENCIIKTFIRSELVPEIKKRLLRLGEVLIETHGKDVLLSVDKGLTPKPSEPIVDHEAPRNGIDGVDSANNAKLGSKKVGKCSIINTVSISDNIEFQAPVSELYTTFIDPHRLKAWTRSLPIIDPQVEGRFSLFGGNVQGVFLELVESKKIVQKWRLETWPKDHYAELSLIFDQNMAGTVLRMKMDHVPVDQEEVVKSNFQEYYVKPIKTTFGCALRYSFNLVYNILTKFRYGSVL</sequence>
<evidence type="ECO:0000313" key="2">
    <source>
        <dbReference type="Proteomes" id="UP000768646"/>
    </source>
</evidence>
<evidence type="ECO:0000313" key="1">
    <source>
        <dbReference type="EMBL" id="KAG4304969.1"/>
    </source>
</evidence>
<dbReference type="Proteomes" id="UP000768646">
    <property type="component" value="Unassembled WGS sequence"/>
</dbReference>
<reference evidence="1 2" key="1">
    <citation type="journal article" date="2021" name="Commun. Biol.">
        <title>Genomic insights into the host specific adaptation of the Pneumocystis genus.</title>
        <authorList>
            <person name="Cisse O.H."/>
            <person name="Ma L."/>
            <person name="Dekker J.P."/>
            <person name="Khil P.P."/>
            <person name="Youn J.-H."/>
            <person name="Brenchley J.M."/>
            <person name="Blair R."/>
            <person name="Pahar B."/>
            <person name="Chabe M."/>
            <person name="Van Rompay K.K.A."/>
            <person name="Keesler R."/>
            <person name="Sukura A."/>
            <person name="Hirsch V."/>
            <person name="Kutty G."/>
            <person name="Liu Y."/>
            <person name="Peng L."/>
            <person name="Chen J."/>
            <person name="Song J."/>
            <person name="Weissenbacher-Lang C."/>
            <person name="Xu J."/>
            <person name="Upham N.S."/>
            <person name="Stajich J.E."/>
            <person name="Cuomo C.A."/>
            <person name="Cushion M.T."/>
            <person name="Kovacs J.A."/>
        </authorList>
    </citation>
    <scope>NUCLEOTIDE SEQUENCE [LARGE SCALE GENOMIC DNA]</scope>
    <source>
        <strain evidence="1 2">RABM</strain>
    </source>
</reference>
<dbReference type="EMBL" id="JABTEG010000005">
    <property type="protein sequence ID" value="KAG4304969.1"/>
    <property type="molecule type" value="Genomic_DNA"/>
</dbReference>
<accession>A0ACB7CHU0</accession>
<keyword evidence="2" id="KW-1185">Reference proteome</keyword>
<proteinExistence type="predicted"/>
<organism evidence="1 2">
    <name type="scientific">Pneumocystis oryctolagi</name>
    <dbReference type="NCBI Taxonomy" id="42067"/>
    <lineage>
        <taxon>Eukaryota</taxon>
        <taxon>Fungi</taxon>
        <taxon>Dikarya</taxon>
        <taxon>Ascomycota</taxon>
        <taxon>Taphrinomycotina</taxon>
        <taxon>Pneumocystomycetes</taxon>
        <taxon>Pneumocystaceae</taxon>
        <taxon>Pneumocystis</taxon>
    </lineage>
</organism>
<name>A0ACB7CHU0_9ASCO</name>
<gene>
    <name evidence="1" type="ORF">PORY_001644</name>
</gene>